<evidence type="ECO:0000313" key="2">
    <source>
        <dbReference type="EMBL" id="ATB31007.1"/>
    </source>
</evidence>
<keyword evidence="3" id="KW-1185">Reference proteome</keyword>
<dbReference type="EMBL" id="CP022163">
    <property type="protein sequence ID" value="ATB31007.1"/>
    <property type="molecule type" value="Genomic_DNA"/>
</dbReference>
<dbReference type="Pfam" id="PF04073">
    <property type="entry name" value="tRNA_edit"/>
    <property type="match status" value="1"/>
</dbReference>
<dbReference type="RefSeq" id="WP_095979391.1">
    <property type="nucleotide sequence ID" value="NZ_CP022163.1"/>
</dbReference>
<dbReference type="PANTHER" id="PTHR30411:SF9">
    <property type="entry name" value="MULTIFUNCTIONAL SER_THR-TRNA DEACYLASE PROXP-Y"/>
    <property type="match status" value="1"/>
</dbReference>
<protein>
    <recommendedName>
        <fullName evidence="1">YbaK/aminoacyl-tRNA synthetase-associated domain-containing protein</fullName>
    </recommendedName>
</protein>
<dbReference type="OrthoDB" id="9786549at2"/>
<accession>A0A250IIM8</accession>
<gene>
    <name evidence="2" type="ORF">MEBOL_004469</name>
</gene>
<dbReference type="AlphaFoldDB" id="A0A250IIM8"/>
<evidence type="ECO:0000313" key="3">
    <source>
        <dbReference type="Proteomes" id="UP000217289"/>
    </source>
</evidence>
<dbReference type="Proteomes" id="UP000217289">
    <property type="component" value="Chromosome"/>
</dbReference>
<dbReference type="GO" id="GO:0002161">
    <property type="term" value="F:aminoacyl-tRNA deacylase activity"/>
    <property type="evidence" value="ECO:0007669"/>
    <property type="project" value="InterPro"/>
</dbReference>
<feature type="domain" description="YbaK/aminoacyl-tRNA synthetase-associated" evidence="1">
    <location>
        <begin position="22"/>
        <end position="142"/>
    </location>
</feature>
<evidence type="ECO:0000259" key="1">
    <source>
        <dbReference type="Pfam" id="PF04073"/>
    </source>
</evidence>
<dbReference type="InterPro" id="IPR007214">
    <property type="entry name" value="YbaK/aa-tRNA-synth-assoc-dom"/>
</dbReference>
<organism evidence="2 3">
    <name type="scientific">Melittangium boletus DSM 14713</name>
    <dbReference type="NCBI Taxonomy" id="1294270"/>
    <lineage>
        <taxon>Bacteria</taxon>
        <taxon>Pseudomonadati</taxon>
        <taxon>Myxococcota</taxon>
        <taxon>Myxococcia</taxon>
        <taxon>Myxococcales</taxon>
        <taxon>Cystobacterineae</taxon>
        <taxon>Archangiaceae</taxon>
        <taxon>Melittangium</taxon>
    </lineage>
</organism>
<name>A0A250IIM8_9BACT</name>
<dbReference type="CDD" id="cd04332">
    <property type="entry name" value="YbaK_like"/>
    <property type="match status" value="1"/>
</dbReference>
<dbReference type="PANTHER" id="PTHR30411">
    <property type="entry name" value="CYTOPLASMIC PROTEIN"/>
    <property type="match status" value="1"/>
</dbReference>
<dbReference type="SUPFAM" id="SSF55826">
    <property type="entry name" value="YbaK/ProRS associated domain"/>
    <property type="match status" value="1"/>
</dbReference>
<dbReference type="KEGG" id="mbd:MEBOL_004469"/>
<dbReference type="InterPro" id="IPR036754">
    <property type="entry name" value="YbaK/aa-tRNA-synt-asso_dom_sf"/>
</dbReference>
<reference evidence="2 3" key="1">
    <citation type="submission" date="2017-06" db="EMBL/GenBank/DDBJ databases">
        <authorList>
            <person name="Kim H.J."/>
            <person name="Triplett B.A."/>
        </authorList>
    </citation>
    <scope>NUCLEOTIDE SEQUENCE [LARGE SCALE GENOMIC DNA]</scope>
    <source>
        <strain evidence="2 3">DSM 14713</strain>
    </source>
</reference>
<proteinExistence type="predicted"/>
<sequence>MIPEPIQDYLRQKNAQFIPYRHPRAVTAQEVAQALDITGYRMAKSVIIQADEQLWICLIPAPDTLDLDQLRELLGTEEVRLATEEEFTRHFPECETGAEPPFGQLYGLPVLLDENLSAAEDLLFRAGSHEDALEMSVEDFIALESPQVAPLVIDHGYRHVSTPEAMHP</sequence>
<dbReference type="Gene3D" id="3.90.960.10">
    <property type="entry name" value="YbaK/aminoacyl-tRNA synthetase-associated domain"/>
    <property type="match status" value="1"/>
</dbReference>